<gene>
    <name evidence="3" type="ORF">WKV53_12770</name>
</gene>
<feature type="signal peptide" evidence="1">
    <location>
        <begin position="1"/>
        <end position="19"/>
    </location>
</feature>
<evidence type="ECO:0000313" key="3">
    <source>
        <dbReference type="EMBL" id="MEK7951381.1"/>
    </source>
</evidence>
<dbReference type="PANTHER" id="PTHR34406:SF1">
    <property type="entry name" value="PROTEIN YCEI"/>
    <property type="match status" value="1"/>
</dbReference>
<dbReference type="Proteomes" id="UP001371305">
    <property type="component" value="Unassembled WGS sequence"/>
</dbReference>
<dbReference type="InterPro" id="IPR036761">
    <property type="entry name" value="TTHA0802/YceI-like_sf"/>
</dbReference>
<dbReference type="PROSITE" id="PS51257">
    <property type="entry name" value="PROKAR_LIPOPROTEIN"/>
    <property type="match status" value="1"/>
</dbReference>
<accession>A0ABU9AUP5</accession>
<keyword evidence="1" id="KW-0732">Signal</keyword>
<dbReference type="Gene3D" id="2.40.128.110">
    <property type="entry name" value="Lipid/polyisoprenoid-binding, YceI-like"/>
    <property type="match status" value="1"/>
</dbReference>
<organism evidence="3 4">
    <name type="scientific">Luteolibacter soli</name>
    <dbReference type="NCBI Taxonomy" id="3135280"/>
    <lineage>
        <taxon>Bacteria</taxon>
        <taxon>Pseudomonadati</taxon>
        <taxon>Verrucomicrobiota</taxon>
        <taxon>Verrucomicrobiia</taxon>
        <taxon>Verrucomicrobiales</taxon>
        <taxon>Verrucomicrobiaceae</taxon>
        <taxon>Luteolibacter</taxon>
    </lineage>
</organism>
<protein>
    <submittedName>
        <fullName evidence="3">YceI family protein</fullName>
    </submittedName>
</protein>
<evidence type="ECO:0000256" key="1">
    <source>
        <dbReference type="SAM" id="SignalP"/>
    </source>
</evidence>
<keyword evidence="4" id="KW-1185">Reference proteome</keyword>
<sequence>MKTSILTIPAALFAFAVISCENPADKTAAANVKEKVEKTTDTASGTKYVFTPESTIGFVGSKVTGSHNGGFKTFTGHFTVKDGKPVGNDHKVVIDMASTFADAEKLTGHLKSADFFDVEKFPQSTFDVTELKAGENGAYTVAGNFTLHGVTKNISFPATVTQGTDSVTIKSEFNIKRKDFGIVYAGKADDLIRDEVVIKLDLTAKPEA</sequence>
<name>A0ABU9AUP5_9BACT</name>
<evidence type="ECO:0000313" key="4">
    <source>
        <dbReference type="Proteomes" id="UP001371305"/>
    </source>
</evidence>
<dbReference type="PANTHER" id="PTHR34406">
    <property type="entry name" value="PROTEIN YCEI"/>
    <property type="match status" value="1"/>
</dbReference>
<comment type="caution">
    <text evidence="3">The sequence shown here is derived from an EMBL/GenBank/DDBJ whole genome shotgun (WGS) entry which is preliminary data.</text>
</comment>
<dbReference type="SUPFAM" id="SSF101874">
    <property type="entry name" value="YceI-like"/>
    <property type="match status" value="1"/>
</dbReference>
<dbReference type="EMBL" id="JBBUKT010000004">
    <property type="protein sequence ID" value="MEK7951381.1"/>
    <property type="molecule type" value="Genomic_DNA"/>
</dbReference>
<dbReference type="InterPro" id="IPR007372">
    <property type="entry name" value="Lipid/polyisoprenoid-bd_YceI"/>
</dbReference>
<dbReference type="RefSeq" id="WP_341404985.1">
    <property type="nucleotide sequence ID" value="NZ_JBBUKT010000004.1"/>
</dbReference>
<proteinExistence type="predicted"/>
<feature type="chain" id="PRO_5046985351" evidence="1">
    <location>
        <begin position="20"/>
        <end position="208"/>
    </location>
</feature>
<dbReference type="SMART" id="SM00867">
    <property type="entry name" value="YceI"/>
    <property type="match status" value="1"/>
</dbReference>
<dbReference type="Pfam" id="PF04264">
    <property type="entry name" value="YceI"/>
    <property type="match status" value="1"/>
</dbReference>
<reference evidence="3 4" key="1">
    <citation type="submission" date="2024-04" db="EMBL/GenBank/DDBJ databases">
        <title>Luteolibacter sp. isolated from soil.</title>
        <authorList>
            <person name="An J."/>
        </authorList>
    </citation>
    <scope>NUCLEOTIDE SEQUENCE [LARGE SCALE GENOMIC DNA]</scope>
    <source>
        <strain evidence="3 4">Y139</strain>
    </source>
</reference>
<evidence type="ECO:0000259" key="2">
    <source>
        <dbReference type="SMART" id="SM00867"/>
    </source>
</evidence>
<feature type="domain" description="Lipid/polyisoprenoid-binding YceI-like" evidence="2">
    <location>
        <begin position="47"/>
        <end position="205"/>
    </location>
</feature>